<reference evidence="15 16" key="1">
    <citation type="submission" date="2023-11" db="EMBL/GenBank/DDBJ databases">
        <authorList>
            <person name="Okamura Y."/>
        </authorList>
    </citation>
    <scope>NUCLEOTIDE SEQUENCE [LARGE SCALE GENOMIC DNA]</scope>
</reference>
<evidence type="ECO:0000256" key="1">
    <source>
        <dbReference type="ARBA" id="ARBA00001971"/>
    </source>
</evidence>
<feature type="binding site" description="axial binding residue" evidence="14">
    <location>
        <position position="912"/>
    </location>
    <ligand>
        <name>heme</name>
        <dbReference type="ChEBI" id="CHEBI:30413"/>
    </ligand>
    <ligandPart>
        <name>Fe</name>
        <dbReference type="ChEBI" id="CHEBI:18248"/>
    </ligandPart>
</feature>
<keyword evidence="9" id="KW-0492">Microsome</keyword>
<dbReference type="GO" id="GO:0004497">
    <property type="term" value="F:monooxygenase activity"/>
    <property type="evidence" value="ECO:0007669"/>
    <property type="project" value="UniProtKB-KW"/>
</dbReference>
<comment type="similarity">
    <text evidence="5">Belongs to the cytochrome P450 family.</text>
</comment>
<evidence type="ECO:0000256" key="5">
    <source>
        <dbReference type="ARBA" id="ARBA00010617"/>
    </source>
</evidence>
<dbReference type="FunFam" id="1.10.630.10:FF:000035">
    <property type="entry name" value="CYtochrome P450 family"/>
    <property type="match status" value="2"/>
</dbReference>
<dbReference type="InterPro" id="IPR050196">
    <property type="entry name" value="Cytochrome_P450_Monoox"/>
</dbReference>
<dbReference type="Proteomes" id="UP001497472">
    <property type="component" value="Unassembled WGS sequence"/>
</dbReference>
<evidence type="ECO:0000256" key="10">
    <source>
        <dbReference type="ARBA" id="ARBA00023002"/>
    </source>
</evidence>
<dbReference type="AlphaFoldDB" id="A0AAV1IT32"/>
<dbReference type="GO" id="GO:0020037">
    <property type="term" value="F:heme binding"/>
    <property type="evidence" value="ECO:0007669"/>
    <property type="project" value="InterPro"/>
</dbReference>
<keyword evidence="13" id="KW-0472">Membrane</keyword>
<keyword evidence="7 14" id="KW-0479">Metal-binding</keyword>
<comment type="cofactor">
    <cofactor evidence="1 14">
        <name>heme</name>
        <dbReference type="ChEBI" id="CHEBI:30413"/>
    </cofactor>
</comment>
<dbReference type="CDD" id="cd20628">
    <property type="entry name" value="CYP4"/>
    <property type="match status" value="2"/>
</dbReference>
<name>A0AAV1IT32_9NEOP</name>
<evidence type="ECO:0000256" key="2">
    <source>
        <dbReference type="ARBA" id="ARBA00003690"/>
    </source>
</evidence>
<evidence type="ECO:0000256" key="7">
    <source>
        <dbReference type="ARBA" id="ARBA00022723"/>
    </source>
</evidence>
<dbReference type="PANTHER" id="PTHR24291:SF105">
    <property type="entry name" value="CYTOCHROME P450 4P1-RELATED"/>
    <property type="match status" value="1"/>
</dbReference>
<evidence type="ECO:0008006" key="17">
    <source>
        <dbReference type="Google" id="ProtNLM"/>
    </source>
</evidence>
<accession>A0AAV1IT32</accession>
<dbReference type="GO" id="GO:0005789">
    <property type="term" value="C:endoplasmic reticulum membrane"/>
    <property type="evidence" value="ECO:0007669"/>
    <property type="project" value="UniProtKB-SubCell"/>
</dbReference>
<dbReference type="InterPro" id="IPR002401">
    <property type="entry name" value="Cyt_P450_E_grp-I"/>
</dbReference>
<keyword evidence="6 14" id="KW-0349">Heme</keyword>
<evidence type="ECO:0000256" key="12">
    <source>
        <dbReference type="ARBA" id="ARBA00023033"/>
    </source>
</evidence>
<dbReference type="InterPro" id="IPR001128">
    <property type="entry name" value="Cyt_P450"/>
</dbReference>
<protein>
    <recommendedName>
        <fullName evidence="17">Cytochrome P450</fullName>
    </recommendedName>
</protein>
<evidence type="ECO:0000256" key="4">
    <source>
        <dbReference type="ARBA" id="ARBA00004406"/>
    </source>
</evidence>
<comment type="caution">
    <text evidence="15">The sequence shown here is derived from an EMBL/GenBank/DDBJ whole genome shotgun (WGS) entry which is preliminary data.</text>
</comment>
<dbReference type="Gene3D" id="1.10.630.10">
    <property type="entry name" value="Cytochrome P450"/>
    <property type="match status" value="2"/>
</dbReference>
<evidence type="ECO:0000256" key="6">
    <source>
        <dbReference type="ARBA" id="ARBA00022617"/>
    </source>
</evidence>
<proteinExistence type="inferred from homology"/>
<gene>
    <name evidence="15" type="ORF">LNINA_LOCUS175</name>
</gene>
<evidence type="ECO:0000256" key="3">
    <source>
        <dbReference type="ARBA" id="ARBA00004174"/>
    </source>
</evidence>
<dbReference type="PANTHER" id="PTHR24291">
    <property type="entry name" value="CYTOCHROME P450 FAMILY 4"/>
    <property type="match status" value="1"/>
</dbReference>
<keyword evidence="10" id="KW-0560">Oxidoreductase</keyword>
<dbReference type="InterPro" id="IPR017972">
    <property type="entry name" value="Cyt_P450_CS"/>
</dbReference>
<comment type="function">
    <text evidence="2">May be involved in the metabolism of insect hormones and in the breakdown of synthetic insecticides.</text>
</comment>
<sequence length="965" mass="111475">MMKKIPGFKFNFIVGNAFEILVSPDELFDKARKWATDFKGIYGFYMYPSACINIYNADDVKVILSTFKHHQKSIIYNLLKPWLRQGLLLSKGSKWLERRKILTPTFHFNVLQKYYPIMVDSTERLLETLDQTKEDTIDICPVISDFALSSICETAMGTKINEYADGRKYKEAIHRIRKVIYQRFVNIVLSVDFIFRLTSLKKEYTKYLSIVHDFTKNVIENRKREMKNISETEVMSNEGNNENVYFGKKRTAFLDFLILAQRKGQTDEVGIQEEVDTFMFRGHDTVSAALTYSLLLLAEHTSIQNKVVDELQRIFGDDTRKATMDDLALMHYLECCIKEGMRLYPPVPFISRRMTESVTLSNYTVPRGAMCHIHIYDLHRQESLFNNASTYDPDRFLPENSIGRHPYAYVAFSAGPRNCIGQKFAMIEMKLAISSILRRFELVPMIKTEDLKFTADIILKTSHPIQIKFIRLLIVILCSVEYFVNRNENARAIKNVPGFKDVFFFGNALAVFGMNSVGLFNLGRECAKKFNGIYRFYSLSIAAVNIYNPEDVEIITSSMKHHEKSIIYKFFETWLKDGLLISNGSKWQERRKILTSAFHFNILRKYFPILGENSQKLVKMVEKSNGEAIDIVPVLCDFTLDSISETAMGVKLDKDVTDSGDAYKNAVYETIKTLIHRFIRIYLYPDFIFNCSPQGIKQSRYLTIIHRFIAKVIKKRKENIRDKEEEDTATDDNDNFVYKRKKRAAMLDLLISAQKDGLIDDEGIEAEVNTFMFEGHDTTGAGLTYCLLTLAEHPVIQDKVLEELQSILTDSDGYASVEDLASMNYLERCIKETMRLYPPVPFISRKLTETVKLSNYQVPKGTMCHIHIYDMHRQESLFKDALKFDPDRFLPENSVGRHPYAYIPFSAGPRNCIGQKFAMMEMKSALSAILMRFKVLPVTTSADLEFTADLVLRNSKPVYLKFIKR</sequence>
<evidence type="ECO:0000256" key="13">
    <source>
        <dbReference type="ARBA" id="ARBA00023136"/>
    </source>
</evidence>
<evidence type="ECO:0000256" key="14">
    <source>
        <dbReference type="PIRSR" id="PIRSR602401-1"/>
    </source>
</evidence>
<keyword evidence="12" id="KW-0503">Monooxygenase</keyword>
<keyword evidence="16" id="KW-1185">Reference proteome</keyword>
<dbReference type="GO" id="GO:0005506">
    <property type="term" value="F:iron ion binding"/>
    <property type="evidence" value="ECO:0007669"/>
    <property type="project" value="InterPro"/>
</dbReference>
<dbReference type="SUPFAM" id="SSF48264">
    <property type="entry name" value="Cytochrome P450"/>
    <property type="match status" value="2"/>
</dbReference>
<organism evidence="15 16">
    <name type="scientific">Leptosia nina</name>
    <dbReference type="NCBI Taxonomy" id="320188"/>
    <lineage>
        <taxon>Eukaryota</taxon>
        <taxon>Metazoa</taxon>
        <taxon>Ecdysozoa</taxon>
        <taxon>Arthropoda</taxon>
        <taxon>Hexapoda</taxon>
        <taxon>Insecta</taxon>
        <taxon>Pterygota</taxon>
        <taxon>Neoptera</taxon>
        <taxon>Endopterygota</taxon>
        <taxon>Lepidoptera</taxon>
        <taxon>Glossata</taxon>
        <taxon>Ditrysia</taxon>
        <taxon>Papilionoidea</taxon>
        <taxon>Pieridae</taxon>
        <taxon>Pierinae</taxon>
        <taxon>Leptosia</taxon>
    </lineage>
</organism>
<dbReference type="PROSITE" id="PS00086">
    <property type="entry name" value="CYTOCHROME_P450"/>
    <property type="match status" value="2"/>
</dbReference>
<evidence type="ECO:0000313" key="16">
    <source>
        <dbReference type="Proteomes" id="UP001497472"/>
    </source>
</evidence>
<evidence type="ECO:0000256" key="9">
    <source>
        <dbReference type="ARBA" id="ARBA00022848"/>
    </source>
</evidence>
<dbReference type="PRINTS" id="PR00385">
    <property type="entry name" value="P450"/>
</dbReference>
<keyword evidence="8" id="KW-0256">Endoplasmic reticulum</keyword>
<keyword evidence="11 14" id="KW-0408">Iron</keyword>
<dbReference type="Pfam" id="PF00067">
    <property type="entry name" value="p450"/>
    <property type="match status" value="2"/>
</dbReference>
<dbReference type="InterPro" id="IPR036396">
    <property type="entry name" value="Cyt_P450_sf"/>
</dbReference>
<dbReference type="GO" id="GO:0016705">
    <property type="term" value="F:oxidoreductase activity, acting on paired donors, with incorporation or reduction of molecular oxygen"/>
    <property type="evidence" value="ECO:0007669"/>
    <property type="project" value="InterPro"/>
</dbReference>
<dbReference type="PRINTS" id="PR00463">
    <property type="entry name" value="EP450I"/>
</dbReference>
<evidence type="ECO:0000313" key="15">
    <source>
        <dbReference type="EMBL" id="CAK1540092.1"/>
    </source>
</evidence>
<evidence type="ECO:0000256" key="8">
    <source>
        <dbReference type="ARBA" id="ARBA00022824"/>
    </source>
</evidence>
<dbReference type="EMBL" id="CAVLEF010000001">
    <property type="protein sequence ID" value="CAK1540092.1"/>
    <property type="molecule type" value="Genomic_DNA"/>
</dbReference>
<comment type="subcellular location">
    <subcellularLocation>
        <location evidence="4">Endoplasmic reticulum membrane</location>
        <topology evidence="4">Peripheral membrane protein</topology>
    </subcellularLocation>
    <subcellularLocation>
        <location evidence="3">Microsome membrane</location>
        <topology evidence="3">Peripheral membrane protein</topology>
    </subcellularLocation>
</comment>
<evidence type="ECO:0000256" key="11">
    <source>
        <dbReference type="ARBA" id="ARBA00023004"/>
    </source>
</evidence>